<organism evidence="1 2">
    <name type="scientific">Pichia sorbitophila (strain ATCC MYA-4447 / BCRC 22081 / CBS 7064 / NBRC 10061 / NRRL Y-12695)</name>
    <name type="common">Hybrid yeast</name>
    <dbReference type="NCBI Taxonomy" id="559304"/>
    <lineage>
        <taxon>Eukaryota</taxon>
        <taxon>Fungi</taxon>
        <taxon>Dikarya</taxon>
        <taxon>Ascomycota</taxon>
        <taxon>Saccharomycotina</taxon>
        <taxon>Pichiomycetes</taxon>
        <taxon>Debaryomycetaceae</taxon>
        <taxon>Millerozyma</taxon>
    </lineage>
</organism>
<dbReference type="Proteomes" id="UP000005222">
    <property type="component" value="Chromosome I"/>
</dbReference>
<sequence length="169" mass="18387">MHTHKNVSRCRHRSLLRKQPAVAAFIHYHPVAREPRCLYVHTAMCLRLVFSDPTRASTHAARGNIPLIIVYRAKCKYVTSQIVASVTWVVGAHTHAAAVFVVVIATLIPSGAVSGYATDSLSQTADSPPGPLPPMVRRHVPCPVSRSTSIRIDVRVCASLLCCAGCPRM</sequence>
<protein>
    <submittedName>
        <fullName evidence="1">Piso0_002429 protein</fullName>
    </submittedName>
</protein>
<reference evidence="1 2" key="1">
    <citation type="journal article" date="2012" name="G3 (Bethesda)">
        <title>Pichia sorbitophila, an interspecies yeast hybrid reveals early steps of genome resolution following polyploidization.</title>
        <authorList>
            <person name="Leh Louis V."/>
            <person name="Despons L."/>
            <person name="Friedrich A."/>
            <person name="Martin T."/>
            <person name="Durrens P."/>
            <person name="Casaregola S."/>
            <person name="Neuveglise C."/>
            <person name="Fairhead C."/>
            <person name="Marck C."/>
            <person name="Cruz J.A."/>
            <person name="Straub M.L."/>
            <person name="Kugler V."/>
            <person name="Sacerdot C."/>
            <person name="Uzunov Z."/>
            <person name="Thierry A."/>
            <person name="Weiss S."/>
            <person name="Bleykasten C."/>
            <person name="De Montigny J."/>
            <person name="Jacques N."/>
            <person name="Jung P."/>
            <person name="Lemaire M."/>
            <person name="Mallet S."/>
            <person name="Morel G."/>
            <person name="Richard G.F."/>
            <person name="Sarkar A."/>
            <person name="Savel G."/>
            <person name="Schacherer J."/>
            <person name="Seret M.L."/>
            <person name="Talla E."/>
            <person name="Samson G."/>
            <person name="Jubin C."/>
            <person name="Poulain J."/>
            <person name="Vacherie B."/>
            <person name="Barbe V."/>
            <person name="Pelletier E."/>
            <person name="Sherman D.J."/>
            <person name="Westhof E."/>
            <person name="Weissenbach J."/>
            <person name="Baret P.V."/>
            <person name="Wincker P."/>
            <person name="Gaillardin C."/>
            <person name="Dujon B."/>
            <person name="Souciet J.L."/>
        </authorList>
    </citation>
    <scope>NUCLEOTIDE SEQUENCE [LARGE SCALE GENOMIC DNA]</scope>
    <source>
        <strain evidence="2">ATCC MYA-4447 / BCRC 22081 / CBS 7064 / NBRC 10061 / NRRL Y-12695</strain>
    </source>
</reference>
<evidence type="ECO:0000313" key="1">
    <source>
        <dbReference type="EMBL" id="CCE81760.1"/>
    </source>
</evidence>
<name>G8YF11_PICSO</name>
<evidence type="ECO:0000313" key="2">
    <source>
        <dbReference type="Proteomes" id="UP000005222"/>
    </source>
</evidence>
<proteinExistence type="predicted"/>
<accession>G8YF11</accession>
<keyword evidence="2" id="KW-1185">Reference proteome</keyword>
<dbReference type="AlphaFoldDB" id="G8YF11"/>
<gene>
    <name evidence="1" type="primary">Piso0_002429</name>
    <name evidence="1" type="ORF">GNLVRS01_PISO0I09974g</name>
</gene>
<dbReference type="EMBL" id="FO082051">
    <property type="protein sequence ID" value="CCE81760.1"/>
    <property type="molecule type" value="Genomic_DNA"/>
</dbReference>
<dbReference type="InParanoid" id="G8YF11"/>
<dbReference type="HOGENOM" id="CLU_1579105_0_0_1"/>